<reference evidence="5" key="1">
    <citation type="submission" date="2017-09" db="EMBL/GenBank/DDBJ databases">
        <title>Depth-based differentiation of microbial function through sediment-hosted aquifers and enrichment of novel symbionts in the deep terrestrial subsurface.</title>
        <authorList>
            <person name="Probst A.J."/>
            <person name="Ladd B."/>
            <person name="Jarett J.K."/>
            <person name="Geller-Mcgrath D.E."/>
            <person name="Sieber C.M.K."/>
            <person name="Emerson J.B."/>
            <person name="Anantharaman K."/>
            <person name="Thomas B.C."/>
            <person name="Malmstrom R."/>
            <person name="Stieglmeier M."/>
            <person name="Klingl A."/>
            <person name="Woyke T."/>
            <person name="Ryan C.M."/>
            <person name="Banfield J.F."/>
        </authorList>
    </citation>
    <scope>NUCLEOTIDE SEQUENCE [LARGE SCALE GENOMIC DNA]</scope>
</reference>
<name>A0A2M6WY83_9BACT</name>
<evidence type="ECO:0000256" key="3">
    <source>
        <dbReference type="ARBA" id="ARBA00023065"/>
    </source>
</evidence>
<dbReference type="SUPFAM" id="SSF159468">
    <property type="entry name" value="AtpF-like"/>
    <property type="match status" value="1"/>
</dbReference>
<accession>A0A2M6WY83</accession>
<dbReference type="GO" id="GO:0046961">
    <property type="term" value="F:proton-transporting ATPase activity, rotational mechanism"/>
    <property type="evidence" value="ECO:0007669"/>
    <property type="project" value="InterPro"/>
</dbReference>
<protein>
    <recommendedName>
        <fullName evidence="6">V-type ATP synthase subunit F</fullName>
    </recommendedName>
</protein>
<dbReference type="Pfam" id="PF01990">
    <property type="entry name" value="ATP-synt_F"/>
    <property type="match status" value="1"/>
</dbReference>
<comment type="caution">
    <text evidence="4">The sequence shown here is derived from an EMBL/GenBank/DDBJ whole genome shotgun (WGS) entry which is preliminary data.</text>
</comment>
<evidence type="ECO:0008006" key="6">
    <source>
        <dbReference type="Google" id="ProtNLM"/>
    </source>
</evidence>
<comment type="similarity">
    <text evidence="1">Belongs to the V-ATPase F subunit family.</text>
</comment>
<evidence type="ECO:0000256" key="2">
    <source>
        <dbReference type="ARBA" id="ARBA00022448"/>
    </source>
</evidence>
<evidence type="ECO:0000313" key="5">
    <source>
        <dbReference type="Proteomes" id="UP000230731"/>
    </source>
</evidence>
<dbReference type="EMBL" id="PEZP01000049">
    <property type="protein sequence ID" value="PIT97717.1"/>
    <property type="molecule type" value="Genomic_DNA"/>
</dbReference>
<dbReference type="InterPro" id="IPR008218">
    <property type="entry name" value="ATPase_V1-cplx_f_g_su"/>
</dbReference>
<evidence type="ECO:0000313" key="4">
    <source>
        <dbReference type="EMBL" id="PIT97717.1"/>
    </source>
</evidence>
<proteinExistence type="inferred from homology"/>
<evidence type="ECO:0000256" key="1">
    <source>
        <dbReference type="ARBA" id="ARBA00010148"/>
    </source>
</evidence>
<keyword evidence="2" id="KW-0813">Transport</keyword>
<dbReference type="Proteomes" id="UP000230731">
    <property type="component" value="Unassembled WGS sequence"/>
</dbReference>
<sequence>MPAESYTNFPLYYLGPAGEGFGFQLAGITVVPCASAAELVKQLTKLAADSPRSILFVDEGLAAQVLDEVERLNDAVLPVILLVPGAAVSRQVSAQNMARLMTRAVGSDIFSS</sequence>
<dbReference type="AlphaFoldDB" id="A0A2M6WY83"/>
<keyword evidence="3" id="KW-0406">Ion transport</keyword>
<organism evidence="4 5">
    <name type="scientific">Candidatus Andersenbacteria bacterium CG10_big_fil_rev_8_21_14_0_10_54_11</name>
    <dbReference type="NCBI Taxonomy" id="1974485"/>
    <lineage>
        <taxon>Bacteria</taxon>
        <taxon>Candidatus Anderseniibacteriota</taxon>
    </lineage>
</organism>
<dbReference type="InterPro" id="IPR036906">
    <property type="entry name" value="ATPase_V1_fsu_sf"/>
</dbReference>
<dbReference type="Gene3D" id="3.40.50.10580">
    <property type="entry name" value="ATPase, V1 complex, subunit F"/>
    <property type="match status" value="1"/>
</dbReference>
<gene>
    <name evidence="4" type="ORF">COT71_04515</name>
</gene>